<dbReference type="EMBL" id="CATNWA010020898">
    <property type="protein sequence ID" value="CAI9620307.1"/>
    <property type="molecule type" value="Genomic_DNA"/>
</dbReference>
<accession>A0ABN9HEZ1</accession>
<reference evidence="1" key="1">
    <citation type="submission" date="2023-05" db="EMBL/GenBank/DDBJ databases">
        <authorList>
            <person name="Stuckert A."/>
        </authorList>
    </citation>
    <scope>NUCLEOTIDE SEQUENCE</scope>
</reference>
<name>A0ABN9HEZ1_9NEOB</name>
<evidence type="ECO:0000313" key="2">
    <source>
        <dbReference type="Proteomes" id="UP001162483"/>
    </source>
</evidence>
<gene>
    <name evidence="1" type="ORF">SPARVUS_LOCUS15965144</name>
</gene>
<proteinExistence type="predicted"/>
<sequence>KPRQVHRIARQRSVIHHFREHISTALEPSGGVLYTTASDTLHTALGDVRFGCSCLAMETHSMKLSTLCCCANLKATLSLEVFSYRLCRQLVASAHCTLQHSLTPLCHFTWPTTWWLSCCCSQLLPLCYNSANS</sequence>
<feature type="non-terminal residue" evidence="1">
    <location>
        <position position="1"/>
    </location>
</feature>
<protein>
    <submittedName>
        <fullName evidence="1">Uncharacterized protein</fullName>
    </submittedName>
</protein>
<comment type="caution">
    <text evidence="1">The sequence shown here is derived from an EMBL/GenBank/DDBJ whole genome shotgun (WGS) entry which is preliminary data.</text>
</comment>
<organism evidence="1 2">
    <name type="scientific">Staurois parvus</name>
    <dbReference type="NCBI Taxonomy" id="386267"/>
    <lineage>
        <taxon>Eukaryota</taxon>
        <taxon>Metazoa</taxon>
        <taxon>Chordata</taxon>
        <taxon>Craniata</taxon>
        <taxon>Vertebrata</taxon>
        <taxon>Euteleostomi</taxon>
        <taxon>Amphibia</taxon>
        <taxon>Batrachia</taxon>
        <taxon>Anura</taxon>
        <taxon>Neobatrachia</taxon>
        <taxon>Ranoidea</taxon>
        <taxon>Ranidae</taxon>
        <taxon>Staurois</taxon>
    </lineage>
</organism>
<evidence type="ECO:0000313" key="1">
    <source>
        <dbReference type="EMBL" id="CAI9620307.1"/>
    </source>
</evidence>
<keyword evidence="2" id="KW-1185">Reference proteome</keyword>
<dbReference type="Proteomes" id="UP001162483">
    <property type="component" value="Unassembled WGS sequence"/>
</dbReference>